<reference evidence="1" key="1">
    <citation type="submission" date="2018-02" db="EMBL/GenBank/DDBJ databases">
        <title>Rhizophora mucronata_Transcriptome.</title>
        <authorList>
            <person name="Meera S.P."/>
            <person name="Sreeshan A."/>
            <person name="Augustine A."/>
        </authorList>
    </citation>
    <scope>NUCLEOTIDE SEQUENCE</scope>
    <source>
        <tissue evidence="1">Leaf</tissue>
    </source>
</reference>
<protein>
    <submittedName>
        <fullName evidence="1">Uncharacterized protein</fullName>
    </submittedName>
</protein>
<evidence type="ECO:0000313" key="1">
    <source>
        <dbReference type="EMBL" id="MBX63835.1"/>
    </source>
</evidence>
<dbReference type="EMBL" id="GGEC01083351">
    <property type="protein sequence ID" value="MBX63835.1"/>
    <property type="molecule type" value="Transcribed_RNA"/>
</dbReference>
<proteinExistence type="predicted"/>
<accession>A0A2P2QA37</accession>
<dbReference type="AlphaFoldDB" id="A0A2P2QA37"/>
<sequence length="45" mass="4873">MALVASSNFLRFLGEMAMNSLGDIRALLLNINKDLAFVSIEANTS</sequence>
<name>A0A2P2QA37_RHIMU</name>
<organism evidence="1">
    <name type="scientific">Rhizophora mucronata</name>
    <name type="common">Asiatic mangrove</name>
    <dbReference type="NCBI Taxonomy" id="61149"/>
    <lineage>
        <taxon>Eukaryota</taxon>
        <taxon>Viridiplantae</taxon>
        <taxon>Streptophyta</taxon>
        <taxon>Embryophyta</taxon>
        <taxon>Tracheophyta</taxon>
        <taxon>Spermatophyta</taxon>
        <taxon>Magnoliopsida</taxon>
        <taxon>eudicotyledons</taxon>
        <taxon>Gunneridae</taxon>
        <taxon>Pentapetalae</taxon>
        <taxon>rosids</taxon>
        <taxon>fabids</taxon>
        <taxon>Malpighiales</taxon>
        <taxon>Rhizophoraceae</taxon>
        <taxon>Rhizophora</taxon>
    </lineage>
</organism>